<dbReference type="InterPro" id="IPR024320">
    <property type="entry name" value="LPG_synthase_C"/>
</dbReference>
<feature type="transmembrane region" description="Helical" evidence="6">
    <location>
        <begin position="111"/>
        <end position="137"/>
    </location>
</feature>
<sequence length="846" mass="91044">MQHGVSAWHRLRRLARWQADVLRGSLRRAPVTLGFVALFWLLGILTSTIASGPEEPLLDWVSVSSESLPEYWPSLLLSAFWATGLAGYIGGTVLALVVGVAAEGILGSRRFLAAAAGTQVAGALLATSFAAVSGFFFGEWGRELTAESFVGPVAFLCGSAAAASAGLETLWRRRLRLLLFTLLVLLALYSGSFQDVMALGAALTGGLCGPLLFGRRPRMPRKIASTRREARVLVALAVLASAVGPVLAALNAHAVGPLSVLRYLFTYVEATSPQDLAELCAEAGRGAECSAARFELRAGPAGFFLATLPQVLLVVFSDGLRRGRRFAWLAALILQAGLTLAAGFRIYRYLTGNPAGERYEFGAVEQPLALLLPMLVPVAVMALLAGTGRLFTVSAPPGTYRRLTASAGLAAAVLAACYVAGGYLARTSFSPEATVRALLADLPQRFLPVLELRNHSPSLLPQTLPAALLYEGVGVAFWVLTCILLVRSFLLPVPEKHPEDVDRARELLTSQGGSTLSWMTLWAGNSYWFAPTGRSYIAYRESFGVALTVGDPVGPEAERREVLDGFMAFCSDQGTTPCFYSVGAGTEDITSVRGFASLQVAEETVLELGALAFKGKKFQDLRTALNRAEKSGVRAEWTTFGTAPLSVIDQIHVISEEWVADKHMPEMGFTLGGLEEMEDPNVRLLIAIDEDRTVHGVTSWLPVYQGGHIQGWTLDFMRRRSRGFPAAMDFLIASAALSLQEEGYRFLSLSGAPLARARDSAGEEENPPVMDWLLDRLGAALEPVYGFRSLLAFKAKFQPRYIPLYMAYPDAASLPAIGNALSRAYLPHVSVGQGLSIARRIVGTAR</sequence>
<keyword evidence="2" id="KW-1003">Cell membrane</keyword>
<feature type="transmembrane region" description="Helical" evidence="6">
    <location>
        <begin position="301"/>
        <end position="320"/>
    </location>
</feature>
<evidence type="ECO:0000256" key="4">
    <source>
        <dbReference type="ARBA" id="ARBA00022989"/>
    </source>
</evidence>
<keyword evidence="3 6" id="KW-0812">Transmembrane</keyword>
<feature type="transmembrane region" description="Helical" evidence="6">
    <location>
        <begin position="31"/>
        <end position="51"/>
    </location>
</feature>
<dbReference type="InterPro" id="IPR051211">
    <property type="entry name" value="PG_lysyltransferase"/>
</dbReference>
<name>A0ABR8YDQ9_9MICC</name>
<gene>
    <name evidence="8" type="ORF">H9638_00840</name>
</gene>
<feature type="transmembrane region" description="Helical" evidence="6">
    <location>
        <begin position="367"/>
        <end position="391"/>
    </location>
</feature>
<feature type="transmembrane region" description="Helical" evidence="6">
    <location>
        <begin position="149"/>
        <end position="167"/>
    </location>
</feature>
<keyword evidence="9" id="KW-1185">Reference proteome</keyword>
<evidence type="ECO:0000256" key="3">
    <source>
        <dbReference type="ARBA" id="ARBA00022692"/>
    </source>
</evidence>
<protein>
    <submittedName>
        <fullName evidence="8">DUF2156 domain-containing protein</fullName>
    </submittedName>
</protein>
<feature type="transmembrane region" description="Helical" evidence="6">
    <location>
        <begin position="327"/>
        <end position="347"/>
    </location>
</feature>
<evidence type="ECO:0000256" key="6">
    <source>
        <dbReference type="SAM" id="Phobius"/>
    </source>
</evidence>
<comment type="subcellular location">
    <subcellularLocation>
        <location evidence="1">Cell membrane</location>
        <topology evidence="1">Multi-pass membrane protein</topology>
    </subcellularLocation>
</comment>
<dbReference type="InterPro" id="IPR016181">
    <property type="entry name" value="Acyl_CoA_acyltransferase"/>
</dbReference>
<evidence type="ECO:0000313" key="9">
    <source>
        <dbReference type="Proteomes" id="UP000652763"/>
    </source>
</evidence>
<accession>A0ABR8YDQ9</accession>
<keyword evidence="5 6" id="KW-0472">Membrane</keyword>
<feature type="transmembrane region" description="Helical" evidence="6">
    <location>
        <begin position="233"/>
        <end position="255"/>
    </location>
</feature>
<dbReference type="SUPFAM" id="SSF55729">
    <property type="entry name" value="Acyl-CoA N-acyltransferases (Nat)"/>
    <property type="match status" value="1"/>
</dbReference>
<dbReference type="PANTHER" id="PTHR34697">
    <property type="entry name" value="PHOSPHATIDYLGLYCEROL LYSYLTRANSFERASE"/>
    <property type="match status" value="1"/>
</dbReference>
<organism evidence="8 9">
    <name type="scientific">Arthrobacter pullicola</name>
    <dbReference type="NCBI Taxonomy" id="2762224"/>
    <lineage>
        <taxon>Bacteria</taxon>
        <taxon>Bacillati</taxon>
        <taxon>Actinomycetota</taxon>
        <taxon>Actinomycetes</taxon>
        <taxon>Micrococcales</taxon>
        <taxon>Micrococcaceae</taxon>
        <taxon>Arthrobacter</taxon>
    </lineage>
</organism>
<evidence type="ECO:0000256" key="5">
    <source>
        <dbReference type="ARBA" id="ARBA00023136"/>
    </source>
</evidence>
<feature type="transmembrane region" description="Helical" evidence="6">
    <location>
        <begin position="174"/>
        <end position="190"/>
    </location>
</feature>
<evidence type="ECO:0000256" key="1">
    <source>
        <dbReference type="ARBA" id="ARBA00004651"/>
    </source>
</evidence>
<reference evidence="8 9" key="1">
    <citation type="submission" date="2020-08" db="EMBL/GenBank/DDBJ databases">
        <title>A Genomic Blueprint of the Chicken Gut Microbiome.</title>
        <authorList>
            <person name="Gilroy R."/>
            <person name="Ravi A."/>
            <person name="Getino M."/>
            <person name="Pursley I."/>
            <person name="Horton D.L."/>
            <person name="Alikhan N.-F."/>
            <person name="Baker D."/>
            <person name="Gharbi K."/>
            <person name="Hall N."/>
            <person name="Watson M."/>
            <person name="Adriaenssens E.M."/>
            <person name="Foster-Nyarko E."/>
            <person name="Jarju S."/>
            <person name="Secka A."/>
            <person name="Antonio M."/>
            <person name="Oren A."/>
            <person name="Chaudhuri R."/>
            <person name="La Ragione R.M."/>
            <person name="Hildebrand F."/>
            <person name="Pallen M.J."/>
        </authorList>
    </citation>
    <scope>NUCLEOTIDE SEQUENCE [LARGE SCALE GENOMIC DNA]</scope>
    <source>
        <strain evidence="8 9">Sa2BUA2</strain>
    </source>
</reference>
<feature type="transmembrane region" description="Helical" evidence="6">
    <location>
        <begin position="403"/>
        <end position="425"/>
    </location>
</feature>
<dbReference type="InterPro" id="IPR035952">
    <property type="entry name" value="Rhomboid-like_sf"/>
</dbReference>
<feature type="transmembrane region" description="Helical" evidence="6">
    <location>
        <begin position="196"/>
        <end position="213"/>
    </location>
</feature>
<dbReference type="Pfam" id="PF09924">
    <property type="entry name" value="LPG_synthase_C"/>
    <property type="match status" value="1"/>
</dbReference>
<feature type="transmembrane region" description="Helical" evidence="6">
    <location>
        <begin position="71"/>
        <end position="99"/>
    </location>
</feature>
<proteinExistence type="predicted"/>
<dbReference type="PANTHER" id="PTHR34697:SF2">
    <property type="entry name" value="PHOSPHATIDYLGLYCEROL LYSYLTRANSFERASE"/>
    <property type="match status" value="1"/>
</dbReference>
<dbReference type="EMBL" id="JACSQC010000001">
    <property type="protein sequence ID" value="MBD8042349.1"/>
    <property type="molecule type" value="Genomic_DNA"/>
</dbReference>
<dbReference type="SUPFAM" id="SSF144091">
    <property type="entry name" value="Rhomboid-like"/>
    <property type="match status" value="1"/>
</dbReference>
<dbReference type="RefSeq" id="WP_191745302.1">
    <property type="nucleotide sequence ID" value="NZ_JACSQC010000001.1"/>
</dbReference>
<keyword evidence="4 6" id="KW-1133">Transmembrane helix</keyword>
<evidence type="ECO:0000259" key="7">
    <source>
        <dbReference type="Pfam" id="PF09924"/>
    </source>
</evidence>
<dbReference type="Proteomes" id="UP000652763">
    <property type="component" value="Unassembled WGS sequence"/>
</dbReference>
<evidence type="ECO:0000256" key="2">
    <source>
        <dbReference type="ARBA" id="ARBA00022475"/>
    </source>
</evidence>
<comment type="caution">
    <text evidence="8">The sequence shown here is derived from an EMBL/GenBank/DDBJ whole genome shotgun (WGS) entry which is preliminary data.</text>
</comment>
<evidence type="ECO:0000313" key="8">
    <source>
        <dbReference type="EMBL" id="MBD8042349.1"/>
    </source>
</evidence>
<feature type="domain" description="Phosphatidylglycerol lysyltransferase C-terminal" evidence="7">
    <location>
        <begin position="506"/>
        <end position="808"/>
    </location>
</feature>